<keyword evidence="5" id="KW-1185">Reference proteome</keyword>
<dbReference type="RefSeq" id="WP_284099779.1">
    <property type="nucleotide sequence ID" value="NZ_JARRAF010000005.1"/>
</dbReference>
<dbReference type="InterPro" id="IPR002645">
    <property type="entry name" value="STAS_dom"/>
</dbReference>
<accession>A0ABT7DU28</accession>
<organism evidence="4 5">
    <name type="scientific">Parachitinimonas caeni</name>
    <dbReference type="NCBI Taxonomy" id="3031301"/>
    <lineage>
        <taxon>Bacteria</taxon>
        <taxon>Pseudomonadati</taxon>
        <taxon>Pseudomonadota</taxon>
        <taxon>Betaproteobacteria</taxon>
        <taxon>Neisseriales</taxon>
        <taxon>Chitinibacteraceae</taxon>
        <taxon>Parachitinimonas</taxon>
    </lineage>
</organism>
<sequence>MTIHLEHRDSVAIFRPTGRLDSASSPELERMLTAELDAGTSRLVFDFADLDYISSAGLRVVLLAGKKLRTCQGKLALAGLRENVREVFSMSGFLALFAVAPNLEEALKSVA</sequence>
<evidence type="ECO:0000313" key="4">
    <source>
        <dbReference type="EMBL" id="MDK2123479.1"/>
    </source>
</evidence>
<dbReference type="Proteomes" id="UP001172778">
    <property type="component" value="Unassembled WGS sequence"/>
</dbReference>
<dbReference type="InterPro" id="IPR003658">
    <property type="entry name" value="Anti-sigma_ant"/>
</dbReference>
<evidence type="ECO:0000256" key="1">
    <source>
        <dbReference type="ARBA" id="ARBA00009013"/>
    </source>
</evidence>
<evidence type="ECO:0000259" key="3">
    <source>
        <dbReference type="PROSITE" id="PS50801"/>
    </source>
</evidence>
<dbReference type="NCBIfam" id="TIGR00377">
    <property type="entry name" value="ant_ant_sig"/>
    <property type="match status" value="1"/>
</dbReference>
<evidence type="ECO:0000313" key="5">
    <source>
        <dbReference type="Proteomes" id="UP001172778"/>
    </source>
</evidence>
<dbReference type="Gene3D" id="3.30.750.24">
    <property type="entry name" value="STAS domain"/>
    <property type="match status" value="1"/>
</dbReference>
<dbReference type="CDD" id="cd07043">
    <property type="entry name" value="STAS_anti-anti-sigma_factors"/>
    <property type="match status" value="1"/>
</dbReference>
<evidence type="ECO:0000256" key="2">
    <source>
        <dbReference type="RuleBase" id="RU003749"/>
    </source>
</evidence>
<dbReference type="Pfam" id="PF01740">
    <property type="entry name" value="STAS"/>
    <property type="match status" value="1"/>
</dbReference>
<feature type="domain" description="STAS" evidence="3">
    <location>
        <begin position="1"/>
        <end position="110"/>
    </location>
</feature>
<proteinExistence type="inferred from homology"/>
<comment type="caution">
    <text evidence="4">The sequence shown here is derived from an EMBL/GenBank/DDBJ whole genome shotgun (WGS) entry which is preliminary data.</text>
</comment>
<gene>
    <name evidence="4" type="ORF">PZA18_05390</name>
</gene>
<dbReference type="SUPFAM" id="SSF52091">
    <property type="entry name" value="SpoIIaa-like"/>
    <property type="match status" value="1"/>
</dbReference>
<dbReference type="PROSITE" id="PS50801">
    <property type="entry name" value="STAS"/>
    <property type="match status" value="1"/>
</dbReference>
<dbReference type="EMBL" id="JARRAF010000005">
    <property type="protein sequence ID" value="MDK2123479.1"/>
    <property type="molecule type" value="Genomic_DNA"/>
</dbReference>
<dbReference type="PANTHER" id="PTHR33495">
    <property type="entry name" value="ANTI-SIGMA FACTOR ANTAGONIST TM_1081-RELATED-RELATED"/>
    <property type="match status" value="1"/>
</dbReference>
<protein>
    <recommendedName>
        <fullName evidence="2">Anti-sigma factor antagonist</fullName>
    </recommendedName>
</protein>
<dbReference type="InterPro" id="IPR036513">
    <property type="entry name" value="STAS_dom_sf"/>
</dbReference>
<name>A0ABT7DU28_9NEIS</name>
<reference evidence="4" key="1">
    <citation type="submission" date="2023-03" db="EMBL/GenBank/DDBJ databases">
        <title>Chitinimonas shenzhenensis gen. nov., sp. nov., a novel member of family Burkholderiaceae isolated from activated sludge collected in Shen Zhen, China.</title>
        <authorList>
            <person name="Wang X."/>
        </authorList>
    </citation>
    <scope>NUCLEOTIDE SEQUENCE</scope>
    <source>
        <strain evidence="4">DQS-5</strain>
    </source>
</reference>
<comment type="similarity">
    <text evidence="1 2">Belongs to the anti-sigma-factor antagonist family.</text>
</comment>